<sequence length="238" mass="24359">MSLQHIVIVGGSSGIGLETARLLLDTGHKVTIAGRSKARLDVALGVTGGRASAVQMDATDEAALPDCFARLEPIDHMVLALGSSKGVGPFGTIALSNVKAGFEEKVYAHIACAQAALPFISTDGSLIFVSGLAAQTATPGTAGIAAANAAVAALVPVLAVELAPIRVNGVSPGVVDTPWWEAVPDEHKQALFAEYADKTPVGRIGLAQDVAQAIAFLISNRFMSGHMLTCDGGLRHTA</sequence>
<evidence type="ECO:0000256" key="2">
    <source>
        <dbReference type="ARBA" id="ARBA00023002"/>
    </source>
</evidence>
<dbReference type="GO" id="GO:0016491">
    <property type="term" value="F:oxidoreductase activity"/>
    <property type="evidence" value="ECO:0007669"/>
    <property type="project" value="UniProtKB-KW"/>
</dbReference>
<name>A0A7X5ZH80_9GAMM</name>
<dbReference type="EMBL" id="JAARLZ010000002">
    <property type="protein sequence ID" value="NII05479.1"/>
    <property type="molecule type" value="Genomic_DNA"/>
</dbReference>
<dbReference type="SUPFAM" id="SSF51735">
    <property type="entry name" value="NAD(P)-binding Rossmann-fold domains"/>
    <property type="match status" value="1"/>
</dbReference>
<gene>
    <name evidence="3" type="ORF">HBF25_03630</name>
</gene>
<dbReference type="RefSeq" id="WP_166946585.1">
    <property type="nucleotide sequence ID" value="NZ_JAARLZ010000002.1"/>
</dbReference>
<comment type="similarity">
    <text evidence="1">Belongs to the short-chain dehydrogenases/reductases (SDR) family.</text>
</comment>
<dbReference type="InterPro" id="IPR002347">
    <property type="entry name" value="SDR_fam"/>
</dbReference>
<dbReference type="PANTHER" id="PTHR43477:SF1">
    <property type="entry name" value="DIHYDROANTICAPSIN 7-DEHYDROGENASE"/>
    <property type="match status" value="1"/>
</dbReference>
<dbReference type="CDD" id="cd05233">
    <property type="entry name" value="SDR_c"/>
    <property type="match status" value="1"/>
</dbReference>
<dbReference type="PANTHER" id="PTHR43477">
    <property type="entry name" value="DIHYDROANTICAPSIN 7-DEHYDROGENASE"/>
    <property type="match status" value="1"/>
</dbReference>
<protein>
    <submittedName>
        <fullName evidence="3">SDR family oxidoreductase</fullName>
    </submittedName>
</protein>
<reference evidence="3 4" key="1">
    <citation type="submission" date="2020-03" db="EMBL/GenBank/DDBJ databases">
        <authorList>
            <person name="Lai Q."/>
        </authorList>
    </citation>
    <scope>NUCLEOTIDE SEQUENCE [LARGE SCALE GENOMIC DNA]</scope>
    <source>
        <strain evidence="3 4">CCUG 25036</strain>
    </source>
</reference>
<evidence type="ECO:0000313" key="4">
    <source>
        <dbReference type="Proteomes" id="UP000490980"/>
    </source>
</evidence>
<organism evidence="3 4">
    <name type="scientific">Luteibacter anthropi</name>
    <dbReference type="NCBI Taxonomy" id="564369"/>
    <lineage>
        <taxon>Bacteria</taxon>
        <taxon>Pseudomonadati</taxon>
        <taxon>Pseudomonadota</taxon>
        <taxon>Gammaproteobacteria</taxon>
        <taxon>Lysobacterales</taxon>
        <taxon>Rhodanobacteraceae</taxon>
        <taxon>Luteibacter</taxon>
    </lineage>
</organism>
<dbReference type="AlphaFoldDB" id="A0A7X5ZH80"/>
<dbReference type="InterPro" id="IPR051122">
    <property type="entry name" value="SDR_DHRS6-like"/>
</dbReference>
<keyword evidence="2" id="KW-0560">Oxidoreductase</keyword>
<evidence type="ECO:0000313" key="3">
    <source>
        <dbReference type="EMBL" id="NII05479.1"/>
    </source>
</evidence>
<dbReference type="Gene3D" id="3.40.50.720">
    <property type="entry name" value="NAD(P)-binding Rossmann-like Domain"/>
    <property type="match status" value="1"/>
</dbReference>
<dbReference type="PRINTS" id="PR00081">
    <property type="entry name" value="GDHRDH"/>
</dbReference>
<evidence type="ECO:0000256" key="1">
    <source>
        <dbReference type="ARBA" id="ARBA00006484"/>
    </source>
</evidence>
<accession>A0A7X5ZH80</accession>
<keyword evidence="4" id="KW-1185">Reference proteome</keyword>
<dbReference type="Proteomes" id="UP000490980">
    <property type="component" value="Unassembled WGS sequence"/>
</dbReference>
<dbReference type="InterPro" id="IPR036291">
    <property type="entry name" value="NAD(P)-bd_dom_sf"/>
</dbReference>
<comment type="caution">
    <text evidence="3">The sequence shown here is derived from an EMBL/GenBank/DDBJ whole genome shotgun (WGS) entry which is preliminary data.</text>
</comment>
<dbReference type="Pfam" id="PF13561">
    <property type="entry name" value="adh_short_C2"/>
    <property type="match status" value="1"/>
</dbReference>
<proteinExistence type="inferred from homology"/>